<dbReference type="Pfam" id="PF07970">
    <property type="entry name" value="COPIIcoated_ERV"/>
    <property type="match status" value="1"/>
</dbReference>
<evidence type="ECO:0000256" key="2">
    <source>
        <dbReference type="ARBA" id="ARBA00022692"/>
    </source>
</evidence>
<name>A0A438F8I7_VITVI</name>
<evidence type="ECO:0000313" key="9">
    <source>
        <dbReference type="Proteomes" id="UP000288805"/>
    </source>
</evidence>
<comment type="subcellular location">
    <subcellularLocation>
        <location evidence="1">Membrane</location>
    </subcellularLocation>
</comment>
<comment type="caution">
    <text evidence="7">The sequence shown here is derived from an EMBL/GenBank/DDBJ whole genome shotgun (WGS) entry which is preliminary data.</text>
</comment>
<evidence type="ECO:0000313" key="8">
    <source>
        <dbReference type="EMBL" id="RVW65525.1"/>
    </source>
</evidence>
<dbReference type="Proteomes" id="UP000288805">
    <property type="component" value="Unassembled WGS sequence"/>
</dbReference>
<reference evidence="7 9" key="1">
    <citation type="journal article" date="2018" name="PLoS Genet.">
        <title>Population sequencing reveals clonal diversity and ancestral inbreeding in the grapevine cultivar Chardonnay.</title>
        <authorList>
            <person name="Roach M.J."/>
            <person name="Johnson D.L."/>
            <person name="Bohlmann J."/>
            <person name="van Vuuren H.J."/>
            <person name="Jones S.J."/>
            <person name="Pretorius I.S."/>
            <person name="Schmidt S.A."/>
            <person name="Borneman A.R."/>
        </authorList>
    </citation>
    <scope>NUCLEOTIDE SEQUENCE [LARGE SCALE GENOMIC DNA]</scope>
    <source>
        <strain evidence="9">cv. Chardonnay</strain>
        <strain evidence="7">I10V1</strain>
        <tissue evidence="7">Leaf</tissue>
    </source>
</reference>
<proteinExistence type="predicted"/>
<keyword evidence="2" id="KW-0812">Transmembrane</keyword>
<organism evidence="7 9">
    <name type="scientific">Vitis vinifera</name>
    <name type="common">Grape</name>
    <dbReference type="NCBI Taxonomy" id="29760"/>
    <lineage>
        <taxon>Eukaryota</taxon>
        <taxon>Viridiplantae</taxon>
        <taxon>Streptophyta</taxon>
        <taxon>Embryophyta</taxon>
        <taxon>Tracheophyta</taxon>
        <taxon>Spermatophyta</taxon>
        <taxon>Magnoliopsida</taxon>
        <taxon>eudicotyledons</taxon>
        <taxon>Gunneridae</taxon>
        <taxon>Pentapetalae</taxon>
        <taxon>rosids</taxon>
        <taxon>Vitales</taxon>
        <taxon>Vitaceae</taxon>
        <taxon>Viteae</taxon>
        <taxon>Vitis</taxon>
    </lineage>
</organism>
<dbReference type="Pfam" id="PF13850">
    <property type="entry name" value="ERGIC_N"/>
    <property type="match status" value="1"/>
</dbReference>
<evidence type="ECO:0000313" key="7">
    <source>
        <dbReference type="EMBL" id="RVW56269.1"/>
    </source>
</evidence>
<dbReference type="PANTHER" id="PTHR10984:SF82">
    <property type="entry name" value="ENDOPLASMIC RETICULUM VESICLE TRANSPORTER PROTEIN"/>
    <property type="match status" value="1"/>
</dbReference>
<keyword evidence="4" id="KW-0472">Membrane</keyword>
<dbReference type="EMBL" id="QGNW01000688">
    <property type="protein sequence ID" value="RVW65525.1"/>
    <property type="molecule type" value="Genomic_DNA"/>
</dbReference>
<feature type="domain" description="Endoplasmic reticulum vesicle transporter N-terminal" evidence="6">
    <location>
        <begin position="6"/>
        <end position="34"/>
    </location>
</feature>
<evidence type="ECO:0000256" key="4">
    <source>
        <dbReference type="ARBA" id="ARBA00023136"/>
    </source>
</evidence>
<accession>A0A438F8I7</accession>
<protein>
    <submittedName>
        <fullName evidence="7">Endoplasmic reticulum-Golgi intermediate compartment protein 3</fullName>
    </submittedName>
</protein>
<dbReference type="PANTHER" id="PTHR10984">
    <property type="entry name" value="ENDOPLASMIC RETICULUM-GOLGI INTERMEDIATE COMPARTMENT PROTEIN"/>
    <property type="match status" value="1"/>
</dbReference>
<sequence>MCFLCLKVQFDVTFPALPCSILSLDAMDISGEQHLDVRHDIIKKRIDAHGSVIEARQDGIGSPKIEKPLQKHGGRLEHNETYCGSCYGAEASDDDCCNNCEEVREAYRKKGWAMSNPDLIDQVRNGMNTKFWWDRWVGESSLKVAFPLLFNLASDKNATIAEVWDGGRNGGHWSLSSVQKAFSGLGNDAVIQFLKLIYPVGVQGVGLSSLQ</sequence>
<dbReference type="InterPro" id="IPR039542">
    <property type="entry name" value="Erv_N"/>
</dbReference>
<evidence type="ECO:0000259" key="6">
    <source>
        <dbReference type="Pfam" id="PF13850"/>
    </source>
</evidence>
<evidence type="ECO:0000259" key="5">
    <source>
        <dbReference type="Pfam" id="PF07970"/>
    </source>
</evidence>
<dbReference type="GO" id="GO:0016020">
    <property type="term" value="C:membrane"/>
    <property type="evidence" value="ECO:0007669"/>
    <property type="project" value="UniProtKB-SubCell"/>
</dbReference>
<evidence type="ECO:0000256" key="3">
    <source>
        <dbReference type="ARBA" id="ARBA00022989"/>
    </source>
</evidence>
<keyword evidence="3" id="KW-1133">Transmembrane helix</keyword>
<feature type="domain" description="Endoplasmic reticulum vesicle transporter C-terminal" evidence="5">
    <location>
        <begin position="86"/>
        <end position="124"/>
    </location>
</feature>
<dbReference type="EMBL" id="QGNW01001090">
    <property type="protein sequence ID" value="RVW56269.1"/>
    <property type="molecule type" value="Genomic_DNA"/>
</dbReference>
<dbReference type="AlphaFoldDB" id="A0A438F8I7"/>
<dbReference type="InterPro" id="IPR012936">
    <property type="entry name" value="Erv_C"/>
</dbReference>
<evidence type="ECO:0000256" key="1">
    <source>
        <dbReference type="ARBA" id="ARBA00004370"/>
    </source>
</evidence>
<gene>
    <name evidence="7" type="primary">Ergic3_0</name>
    <name evidence="8" type="synonym">Ergic3_1</name>
    <name evidence="8" type="ORF">CK203_022082</name>
    <name evidence="7" type="ORF">CK203_096988</name>
</gene>
<dbReference type="InterPro" id="IPR045888">
    <property type="entry name" value="Erv"/>
</dbReference>